<accession>A0A7G9Y800</accession>
<dbReference type="PANTHER" id="PTHR34614">
    <property type="match status" value="1"/>
</dbReference>
<dbReference type="EMBL" id="MT630915">
    <property type="protein sequence ID" value="QNO44134.1"/>
    <property type="molecule type" value="Genomic_DNA"/>
</dbReference>
<dbReference type="PANTHER" id="PTHR34614:SF2">
    <property type="entry name" value="TRANSPOSASE IS4-LIKE DOMAIN-CONTAINING PROTEIN"/>
    <property type="match status" value="1"/>
</dbReference>
<evidence type="ECO:0008006" key="3">
    <source>
        <dbReference type="Google" id="ProtNLM"/>
    </source>
</evidence>
<dbReference type="EMBL" id="MT631418">
    <property type="protein sequence ID" value="QNO50307.1"/>
    <property type="molecule type" value="Genomic_DNA"/>
</dbReference>
<proteinExistence type="predicted"/>
<organism evidence="1">
    <name type="scientific">Candidatus Methanogaster sp. ANME-2c ERB4</name>
    <dbReference type="NCBI Taxonomy" id="2759911"/>
    <lineage>
        <taxon>Archaea</taxon>
        <taxon>Methanobacteriati</taxon>
        <taxon>Methanobacteriota</taxon>
        <taxon>Stenosarchaea group</taxon>
        <taxon>Methanomicrobia</taxon>
        <taxon>Methanosarcinales</taxon>
        <taxon>ANME-2 cluster</taxon>
        <taxon>Candidatus Methanogasteraceae</taxon>
        <taxon>Candidatus Methanogaster</taxon>
    </lineage>
</organism>
<name>A0A7G9Y800_9EURY</name>
<dbReference type="InterPro" id="IPR047654">
    <property type="entry name" value="IS1634_transpos"/>
</dbReference>
<gene>
    <name evidence="2" type="ORF">AHGKLJGF_00042</name>
    <name evidence="1" type="ORF">KCEIKGJI_00002</name>
</gene>
<dbReference type="AlphaFoldDB" id="A0A7G9Y800"/>
<reference evidence="1" key="1">
    <citation type="submission" date="2020-06" db="EMBL/GenBank/DDBJ databases">
        <title>Unique genomic features of the anaerobic methanotrophic archaea.</title>
        <authorList>
            <person name="Chadwick G.L."/>
            <person name="Skennerton C.T."/>
            <person name="Laso-Perez R."/>
            <person name="Leu A.O."/>
            <person name="Speth D.R."/>
            <person name="Yu H."/>
            <person name="Morgan-Lang C."/>
            <person name="Hatzenpichler R."/>
            <person name="Goudeau D."/>
            <person name="Malmstrom R."/>
            <person name="Brazelton W.J."/>
            <person name="Woyke T."/>
            <person name="Hallam S.J."/>
            <person name="Tyson G.W."/>
            <person name="Wegener G."/>
            <person name="Boetius A."/>
            <person name="Orphan V."/>
        </authorList>
    </citation>
    <scope>NUCLEOTIDE SEQUENCE</scope>
</reference>
<protein>
    <recommendedName>
        <fullName evidence="3">Transposase IS4-like domain-containing protein</fullName>
    </recommendedName>
</protein>
<evidence type="ECO:0000313" key="1">
    <source>
        <dbReference type="EMBL" id="QNO44134.1"/>
    </source>
</evidence>
<evidence type="ECO:0000313" key="2">
    <source>
        <dbReference type="EMBL" id="QNO50307.1"/>
    </source>
</evidence>
<dbReference type="NCBIfam" id="NF033559">
    <property type="entry name" value="transpos_IS1634"/>
    <property type="match status" value="1"/>
</dbReference>
<sequence length="557" mass="64389">MDTAAIRKIKPYLEKKIVKGYTYYQLVRKARIDGTVRRVWSKHLGTAAAIERVYDERDNLITNLKIKSFEYGRTAALINISEELNFVDTVNKHITKKEVDGLTVGEYLRLIILGRACGPMSKNKTADWFYNSFLNIILSLPNQLNTDNFVNQMDYLTDAVMEKIQDDIGKKLIELGVKPSTIFFDTTNFFTYIENGEEMPSKGKSKERRYDKNLIGLGMVTSDENVPILAESYAGKTNDTKIFKVIFNKIVERLVAIEVPCNDIVLVIDRGCNSTDNIELVLSKMHIVGAAKANQVRDMHEIPLNQYEFLYKSGKHDVFEYRTKKELFGTEFTVVISYNEGSYKKQSATYETKKIKIIERLSSIKQSVERKGRGRKKSVKNALIDSSKAIPDEYMTVFLFEEDGGVFKYSVDPKAEKDLYRTFGKNAIITDMHDWSSEKIVKTYTAKDFIEKDFKWLKNVMLIPIKPIFHRKDCRIKVHIFLCVMGLVFYRYMLWKLKKSSEQLSNTEVIEKLENIRIALVKSGDREAKFVFETMDVDQMRLFAMLRLGDVMEEANL</sequence>